<evidence type="ECO:0000259" key="5">
    <source>
        <dbReference type="PROSITE" id="PS50067"/>
    </source>
</evidence>
<dbReference type="GO" id="GO:0005874">
    <property type="term" value="C:microtubule"/>
    <property type="evidence" value="ECO:0007669"/>
    <property type="project" value="UniProtKB-KW"/>
</dbReference>
<accession>V6TD05</accession>
<dbReference type="VEuPathDB" id="GiardiaDB:DHA2_150440"/>
<comment type="caution">
    <text evidence="6">The sequence shown here is derived from an EMBL/GenBank/DDBJ whole genome shotgun (WGS) entry which is preliminary data.</text>
</comment>
<dbReference type="FunFam" id="3.40.850.10:FF:000261">
    <property type="entry name" value="Kinesin-6 like protein"/>
    <property type="match status" value="1"/>
</dbReference>
<dbReference type="GO" id="GO:0007018">
    <property type="term" value="P:microtubule-based movement"/>
    <property type="evidence" value="ECO:0007669"/>
    <property type="project" value="InterPro"/>
</dbReference>
<dbReference type="PANTHER" id="PTHR47968:SF36">
    <property type="entry name" value="KINESIN HEAVY CHAIN ISOFORM X1"/>
    <property type="match status" value="1"/>
</dbReference>
<dbReference type="InterPro" id="IPR027640">
    <property type="entry name" value="Kinesin-like_fam"/>
</dbReference>
<reference evidence="7" key="1">
    <citation type="submission" date="2012-02" db="EMBL/GenBank/DDBJ databases">
        <title>Genome sequencing of Giardia lamblia Genotypes A2 and B isolates (DH and GS) and comparative analysis with the genomes of Genotypes A1 and E (WB and Pig).</title>
        <authorList>
            <person name="Adam R."/>
            <person name="Dahlstrom E."/>
            <person name="Martens C."/>
            <person name="Bruno D."/>
            <person name="Barbian K."/>
            <person name="Porcella S.F."/>
            <person name="Nash T."/>
        </authorList>
    </citation>
    <scope>NUCLEOTIDE SEQUENCE</scope>
    <source>
        <strain evidence="7">DH</strain>
    </source>
</reference>
<feature type="domain" description="Kinesin motor" evidence="5">
    <location>
        <begin position="14"/>
        <end position="383"/>
    </location>
</feature>
<keyword evidence="3 4" id="KW-0505">Motor protein</keyword>
<dbReference type="SUPFAM" id="SSF52540">
    <property type="entry name" value="P-loop containing nucleoside triphosphate hydrolases"/>
    <property type="match status" value="1"/>
</dbReference>
<dbReference type="InterPro" id="IPR001752">
    <property type="entry name" value="Kinesin_motor_dom"/>
</dbReference>
<organism evidence="6 7">
    <name type="scientific">Giardia intestinalis</name>
    <name type="common">Giardia lamblia</name>
    <dbReference type="NCBI Taxonomy" id="5741"/>
    <lineage>
        <taxon>Eukaryota</taxon>
        <taxon>Metamonada</taxon>
        <taxon>Diplomonadida</taxon>
        <taxon>Hexamitidae</taxon>
        <taxon>Giardiinae</taxon>
        <taxon>Giardia</taxon>
    </lineage>
</organism>
<dbReference type="EMBL" id="AHGT01000051">
    <property type="protein sequence ID" value="ESU36292.1"/>
    <property type="molecule type" value="Genomic_DNA"/>
</dbReference>
<dbReference type="PRINTS" id="PR00380">
    <property type="entry name" value="KINESINHEAVY"/>
</dbReference>
<keyword evidence="2" id="KW-0175">Coiled coil</keyword>
<feature type="non-terminal residue" evidence="6">
    <location>
        <position position="1"/>
    </location>
</feature>
<evidence type="ECO:0000256" key="1">
    <source>
        <dbReference type="ARBA" id="ARBA00022701"/>
    </source>
</evidence>
<sequence>VMSEDSGGPSRACAIKVYCRIRPIIDQETAVITGDSRSRTLTLTSPGTATKCYRFDHVFDSHATQADVFAKVAKDVIQRVLLGFNGALLAYGATFSGKTYTVSGPHYSSPERGLIPRTISYLFQFFEESNSPTFTIENYSISISFVEIYMEKLRDLLAAPSVTEGEPSQDLHIYSLPVYSRSNSALPPTERTRVEISGLTKLPITSPQQAQQVLERANSNKVVASNRINQHSSRSHTILIIAINYTFRTTEAPNLLHQRSSKLHIADLAGSESILRTRAEGERLTESKYINTSLLALGKIINQLSTDCSHKPAEYTTLLSKNSYALLSPCKHISYRDSLLTRILQNCLSGDSITAILVHFNPDLYSLHESLSTLKFATRAAHVRTSPMQSESVLSENVVPGTTASSADSCISTEQDLDIYQLRTTSIYKDSSTALCISELRSLIKTLYTSGQAAVSSKQLAILACALDSTLSDEALCYEVARCTNGQEESVSTLSSSVSETPVQDVRKKLSFIVADPQAEEIQRLLSLNIREYIPTETFNRTVKEINASLSELYERIESRDPSTFCTILANMNDVLKASYKWICIVSVLRIRVGGETLLVHAISHDFLSVVEPLLRVSPPLATEKDQDGFFPLHRLMRIAPKTLDAQLFIKTLTTLFEYSPENVILEQAPDGKDLVREFVEICSVIDDEFGAAILRAFVAEEVDLVCSSSVGRDVPGRDSDRQHLISTLIELDMPMCVGCVFQTMKAKLEPLVTSHLSDHVLKSCLDLLNSCSFDVILQSCFLHDRGEILQHVLDSLGTPYRIALIIMSAECIALSLTEGRYICTAIALRMLYDQNTSTKSNGPESNESSYAVALRIFFSQEVHCDKKSMFAFARGFLDKCAAYPMPIHAHTQRGCTALLGLLVEDFPGKRKFTCIQQVYEVLLELQRCSVPSVEEYEQILCGWDKLSPTLVRQEKLGNYDFCELCIRTLNPLAFEVMAAKLLNIDSVLGALQRFQCLFPATMEKCRQLVGSSEDWGVFFTKLKMKNDRTTDDWPGPRCN</sequence>
<dbReference type="Pfam" id="PF00225">
    <property type="entry name" value="Kinesin"/>
    <property type="match status" value="1"/>
</dbReference>
<dbReference type="VEuPathDB" id="GiardiaDB:GL50803_0015134"/>
<evidence type="ECO:0000313" key="7">
    <source>
        <dbReference type="Proteomes" id="UP000018320"/>
    </source>
</evidence>
<dbReference type="AlphaFoldDB" id="V6TD05"/>
<evidence type="ECO:0000256" key="2">
    <source>
        <dbReference type="ARBA" id="ARBA00023054"/>
    </source>
</evidence>
<keyword evidence="4" id="KW-0547">Nucleotide-binding</keyword>
<dbReference type="GO" id="GO:0003777">
    <property type="term" value="F:microtubule motor activity"/>
    <property type="evidence" value="ECO:0007669"/>
    <property type="project" value="InterPro"/>
</dbReference>
<evidence type="ECO:0000256" key="4">
    <source>
        <dbReference type="PROSITE-ProRule" id="PRU00283"/>
    </source>
</evidence>
<name>V6TD05_GIAIN</name>
<dbReference type="GO" id="GO:0008017">
    <property type="term" value="F:microtubule binding"/>
    <property type="evidence" value="ECO:0007669"/>
    <property type="project" value="InterPro"/>
</dbReference>
<dbReference type="VEuPathDB" id="GiardiaDB:GL50581_1675"/>
<evidence type="ECO:0000313" key="6">
    <source>
        <dbReference type="EMBL" id="ESU36292.1"/>
    </source>
</evidence>
<dbReference type="PANTHER" id="PTHR47968">
    <property type="entry name" value="CENTROMERE PROTEIN E"/>
    <property type="match status" value="1"/>
</dbReference>
<comment type="similarity">
    <text evidence="4">Belongs to the TRAFAC class myosin-kinesin ATPase superfamily. Kinesin family.</text>
</comment>
<gene>
    <name evidence="6" type="ORF">DHA2_150440</name>
</gene>
<proteinExistence type="inferred from homology"/>
<dbReference type="InterPro" id="IPR036961">
    <property type="entry name" value="Kinesin_motor_dom_sf"/>
</dbReference>
<dbReference type="VEuPathDB" id="GiardiaDB:QR46_2923"/>
<protein>
    <submittedName>
        <fullName evidence="6">Kinesin motor ATPase, catalytic domain protein</fullName>
    </submittedName>
</protein>
<dbReference type="SMART" id="SM00129">
    <property type="entry name" value="KISc"/>
    <property type="match status" value="1"/>
</dbReference>
<dbReference type="Proteomes" id="UP000018320">
    <property type="component" value="Unassembled WGS sequence"/>
</dbReference>
<dbReference type="Gene3D" id="3.40.850.10">
    <property type="entry name" value="Kinesin motor domain"/>
    <property type="match status" value="1"/>
</dbReference>
<keyword evidence="4" id="KW-0067">ATP-binding</keyword>
<dbReference type="InterPro" id="IPR027417">
    <property type="entry name" value="P-loop_NTPase"/>
</dbReference>
<dbReference type="PROSITE" id="PS50067">
    <property type="entry name" value="KINESIN_MOTOR_2"/>
    <property type="match status" value="1"/>
</dbReference>
<dbReference type="GO" id="GO:0005524">
    <property type="term" value="F:ATP binding"/>
    <property type="evidence" value="ECO:0007669"/>
    <property type="project" value="UniProtKB-UniRule"/>
</dbReference>
<evidence type="ECO:0000256" key="3">
    <source>
        <dbReference type="ARBA" id="ARBA00023175"/>
    </source>
</evidence>
<feature type="binding site" evidence="4">
    <location>
        <begin position="92"/>
        <end position="99"/>
    </location>
    <ligand>
        <name>ATP</name>
        <dbReference type="ChEBI" id="CHEBI:30616"/>
    </ligand>
</feature>
<dbReference type="CDD" id="cd00106">
    <property type="entry name" value="KISc"/>
    <property type="match status" value="1"/>
</dbReference>
<reference evidence="6 7" key="2">
    <citation type="journal article" date="2013" name="Genome Biol. Evol.">
        <title>Genome sequencing of Giardia lamblia genotypes A2 and B isolates (DH and GS) and comparative analysis with the genomes of genotypes A1 and E (WB and Pig).</title>
        <authorList>
            <person name="Adam R.D."/>
            <person name="Dahlstrom E.W."/>
            <person name="Martens C.A."/>
            <person name="Bruno D.P."/>
            <person name="Barbian K.D."/>
            <person name="Ricklefs S.M."/>
            <person name="Hernandez M.M."/>
            <person name="Narla N.P."/>
            <person name="Patel R.B."/>
            <person name="Porcella S.F."/>
            <person name="Nash T.E."/>
        </authorList>
    </citation>
    <scope>NUCLEOTIDE SEQUENCE [LARGE SCALE GENOMIC DNA]</scope>
    <source>
        <strain evidence="6 7">DH</strain>
    </source>
</reference>
<keyword evidence="1" id="KW-0493">Microtubule</keyword>